<dbReference type="RefSeq" id="WP_012785913.1">
    <property type="nucleotide sequence ID" value="NC_013131.1"/>
</dbReference>
<evidence type="ECO:0000313" key="3">
    <source>
        <dbReference type="Proteomes" id="UP000000851"/>
    </source>
</evidence>
<dbReference type="OrthoDB" id="9771302at2"/>
<name>C7QBP2_CATAD</name>
<dbReference type="PANTHER" id="PTHR12126">
    <property type="entry name" value="NADH-UBIQUINONE OXIDOREDUCTASE 39 KDA SUBUNIT-RELATED"/>
    <property type="match status" value="1"/>
</dbReference>
<dbReference type="InParanoid" id="C7QBP2"/>
<dbReference type="SUPFAM" id="SSF51735">
    <property type="entry name" value="NAD(P)-binding Rossmann-fold domains"/>
    <property type="match status" value="1"/>
</dbReference>
<dbReference type="Proteomes" id="UP000000851">
    <property type="component" value="Chromosome"/>
</dbReference>
<protein>
    <submittedName>
        <fullName evidence="2">NAD-dependent epimerase/dehydratase</fullName>
    </submittedName>
</protein>
<dbReference type="GO" id="GO:0044877">
    <property type="term" value="F:protein-containing complex binding"/>
    <property type="evidence" value="ECO:0007669"/>
    <property type="project" value="TreeGrafter"/>
</dbReference>
<keyword evidence="3" id="KW-1185">Reference proteome</keyword>
<dbReference type="Gene3D" id="3.40.50.720">
    <property type="entry name" value="NAD(P)-binding Rossmann-like Domain"/>
    <property type="match status" value="1"/>
</dbReference>
<dbReference type="PANTHER" id="PTHR12126:SF11">
    <property type="entry name" value="NADH DEHYDROGENASE [UBIQUINONE] 1 ALPHA SUBCOMPLEX SUBUNIT 9, MITOCHONDRIAL"/>
    <property type="match status" value="1"/>
</dbReference>
<dbReference type="InterPro" id="IPR016040">
    <property type="entry name" value="NAD(P)-bd_dom"/>
</dbReference>
<feature type="domain" description="NAD(P)-binding" evidence="1">
    <location>
        <begin position="6"/>
        <end position="139"/>
    </location>
</feature>
<dbReference type="InterPro" id="IPR036291">
    <property type="entry name" value="NAD(P)-bd_dom_sf"/>
</dbReference>
<dbReference type="STRING" id="479433.Caci_1698"/>
<gene>
    <name evidence="2" type="ordered locus">Caci_1698</name>
</gene>
<organism evidence="2 3">
    <name type="scientific">Catenulispora acidiphila (strain DSM 44928 / JCM 14897 / NBRC 102108 / NRRL B-24433 / ID139908)</name>
    <dbReference type="NCBI Taxonomy" id="479433"/>
    <lineage>
        <taxon>Bacteria</taxon>
        <taxon>Bacillati</taxon>
        <taxon>Actinomycetota</taxon>
        <taxon>Actinomycetes</taxon>
        <taxon>Catenulisporales</taxon>
        <taxon>Catenulisporaceae</taxon>
        <taxon>Catenulispora</taxon>
    </lineage>
</organism>
<sequence>MILVTGASGTLGRMLVPALTRRGSDVRALSRRPRGGAGPGGSGSFAWTVGDLGSGAGLDEAVDGIDVIVHAASNTRGQGKGDADAAWRLIEAAKRGGRRPHVVFISIVGVDRHPSGYYQAKYEAEQTIEAGGLPHTVQRTTQWFQLLDTFLKIASKSPAVPVPSIPFQPLDAREVAGRMADLATGEPMGRAEDMGGPEVLDAGDIARAYLRATGKRRLLVPLRVPGKSGRAFRAGVHTCPENRLGKTTWAEYLAAEYEA</sequence>
<dbReference type="eggNOG" id="COG0702">
    <property type="taxonomic scope" value="Bacteria"/>
</dbReference>
<dbReference type="AlphaFoldDB" id="C7QBP2"/>
<dbReference type="HOGENOM" id="CLU_007383_5_1_11"/>
<accession>C7QBP2</accession>
<evidence type="ECO:0000313" key="2">
    <source>
        <dbReference type="EMBL" id="ACU70619.1"/>
    </source>
</evidence>
<dbReference type="EMBL" id="CP001700">
    <property type="protein sequence ID" value="ACU70619.1"/>
    <property type="molecule type" value="Genomic_DNA"/>
</dbReference>
<dbReference type="KEGG" id="cai:Caci_1698"/>
<dbReference type="InterPro" id="IPR051207">
    <property type="entry name" value="ComplexI_NDUFA9_subunit"/>
</dbReference>
<dbReference type="Pfam" id="PF13460">
    <property type="entry name" value="NAD_binding_10"/>
    <property type="match status" value="1"/>
</dbReference>
<reference evidence="2 3" key="1">
    <citation type="journal article" date="2009" name="Stand. Genomic Sci.">
        <title>Complete genome sequence of Catenulispora acidiphila type strain (ID 139908).</title>
        <authorList>
            <person name="Copeland A."/>
            <person name="Lapidus A."/>
            <person name="Glavina Del Rio T."/>
            <person name="Nolan M."/>
            <person name="Lucas S."/>
            <person name="Chen F."/>
            <person name="Tice H."/>
            <person name="Cheng J.F."/>
            <person name="Bruce D."/>
            <person name="Goodwin L."/>
            <person name="Pitluck S."/>
            <person name="Mikhailova N."/>
            <person name="Pati A."/>
            <person name="Ivanova N."/>
            <person name="Mavromatis K."/>
            <person name="Chen A."/>
            <person name="Palaniappan K."/>
            <person name="Chain P."/>
            <person name="Land M."/>
            <person name="Hauser L."/>
            <person name="Chang Y.J."/>
            <person name="Jeffries C.D."/>
            <person name="Chertkov O."/>
            <person name="Brettin T."/>
            <person name="Detter J.C."/>
            <person name="Han C."/>
            <person name="Ali Z."/>
            <person name="Tindall B.J."/>
            <person name="Goker M."/>
            <person name="Bristow J."/>
            <person name="Eisen J.A."/>
            <person name="Markowitz V."/>
            <person name="Hugenholtz P."/>
            <person name="Kyrpides N.C."/>
            <person name="Klenk H.P."/>
        </authorList>
    </citation>
    <scope>NUCLEOTIDE SEQUENCE [LARGE SCALE GENOMIC DNA]</scope>
    <source>
        <strain evidence="3">DSM 44928 / JCM 14897 / NBRC 102108 / NRRL B-24433 / ID139908</strain>
    </source>
</reference>
<evidence type="ECO:0000259" key="1">
    <source>
        <dbReference type="Pfam" id="PF13460"/>
    </source>
</evidence>
<proteinExistence type="predicted"/>